<keyword evidence="7" id="KW-0436">Ligase</keyword>
<feature type="transmembrane region" description="Helical" evidence="5">
    <location>
        <begin position="43"/>
        <end position="63"/>
    </location>
</feature>
<dbReference type="RefSeq" id="WP_110474333.1">
    <property type="nucleotide sequence ID" value="NZ_BMWQ01000001.1"/>
</dbReference>
<keyword evidence="2 5" id="KW-0812">Transmembrane</keyword>
<feature type="transmembrane region" description="Helical" evidence="5">
    <location>
        <begin position="143"/>
        <end position="161"/>
    </location>
</feature>
<dbReference type="GO" id="GO:0016020">
    <property type="term" value="C:membrane"/>
    <property type="evidence" value="ECO:0007669"/>
    <property type="project" value="UniProtKB-SubCell"/>
</dbReference>
<evidence type="ECO:0000256" key="2">
    <source>
        <dbReference type="ARBA" id="ARBA00022692"/>
    </source>
</evidence>
<feature type="transmembrane region" description="Helical" evidence="5">
    <location>
        <begin position="230"/>
        <end position="261"/>
    </location>
</feature>
<dbReference type="InterPro" id="IPR051533">
    <property type="entry name" value="WaaL-like"/>
</dbReference>
<dbReference type="OrthoDB" id="1421645at2"/>
<feature type="transmembrane region" description="Helical" evidence="5">
    <location>
        <begin position="447"/>
        <end position="464"/>
    </location>
</feature>
<dbReference type="InterPro" id="IPR007016">
    <property type="entry name" value="O-antigen_ligase-rel_domated"/>
</dbReference>
<comment type="caution">
    <text evidence="7">The sequence shown here is derived from an EMBL/GenBank/DDBJ whole genome shotgun (WGS) entry which is preliminary data.</text>
</comment>
<evidence type="ECO:0000259" key="6">
    <source>
        <dbReference type="Pfam" id="PF04932"/>
    </source>
</evidence>
<keyword evidence="8" id="KW-1185">Reference proteome</keyword>
<dbReference type="PANTHER" id="PTHR37422:SF17">
    <property type="entry name" value="O-ANTIGEN LIGASE"/>
    <property type="match status" value="1"/>
</dbReference>
<feature type="transmembrane region" description="Helical" evidence="5">
    <location>
        <begin position="200"/>
        <end position="218"/>
    </location>
</feature>
<feature type="transmembrane region" description="Helical" evidence="5">
    <location>
        <begin position="384"/>
        <end position="408"/>
    </location>
</feature>
<dbReference type="AlphaFoldDB" id="A0A2V4Y340"/>
<sequence length="470" mass="54514">MKFIKKGYHIFFILGIFFLPFNSDMPSWLQFLGEYSSDSSPLFFLISFSFFLIYTVFKGRVFIPLKSTEYSLFLLFVFVLSLSTLLKMPTIVDNYFKHTSGVERFIRQLISLAISGFLFFIVFVNVGRDLGVLVFFKKIRRTFLISFIIVFSCGILEYLIITYNANFLVPLIKVYDYLPFVEIKLDYRLLRVSSLTYEPPALGTYIITISGFMFSYILTSSKKYTRFLPFIFVVLLALISKSRTALVVILIQCLVGVFFAFKTYPKFRILFIKAVVLSFVLVLVTMFLFWKPISNVVSKKIDSLNITKVEYSSKDNSVSNKSRLGIQVAMFEAFKQHPIVGTGWGQQSYVSRHYYPKWALKNNYEFKASFQNENVKSFPPGFNLYLRIMTETGIIGIIVFISFLISVIKGTNLTYKMSDQNKNISVTLFIGFVGFLFNWLQIDSFRIYGFWLCLAILVLFKSHLKERATF</sequence>
<proteinExistence type="predicted"/>
<evidence type="ECO:0000313" key="8">
    <source>
        <dbReference type="Proteomes" id="UP000248054"/>
    </source>
</evidence>
<feature type="domain" description="O-antigen ligase-related" evidence="6">
    <location>
        <begin position="230"/>
        <end position="401"/>
    </location>
</feature>
<feature type="transmembrane region" description="Helical" evidence="5">
    <location>
        <begin position="267"/>
        <end position="290"/>
    </location>
</feature>
<dbReference type="GO" id="GO:0016874">
    <property type="term" value="F:ligase activity"/>
    <property type="evidence" value="ECO:0007669"/>
    <property type="project" value="UniProtKB-KW"/>
</dbReference>
<protein>
    <submittedName>
        <fullName evidence="7">O-antigen ligase</fullName>
    </submittedName>
</protein>
<comment type="subcellular location">
    <subcellularLocation>
        <location evidence="1">Membrane</location>
        <topology evidence="1">Multi-pass membrane protein</topology>
    </subcellularLocation>
</comment>
<dbReference type="PANTHER" id="PTHR37422">
    <property type="entry name" value="TEICHURONIC ACID BIOSYNTHESIS PROTEIN TUAE"/>
    <property type="match status" value="1"/>
</dbReference>
<dbReference type="Pfam" id="PF04932">
    <property type="entry name" value="Wzy_C"/>
    <property type="match status" value="1"/>
</dbReference>
<dbReference type="Proteomes" id="UP000248054">
    <property type="component" value="Unassembled WGS sequence"/>
</dbReference>
<feature type="transmembrane region" description="Helical" evidence="5">
    <location>
        <begin position="70"/>
        <end position="89"/>
    </location>
</feature>
<keyword evidence="3 5" id="KW-1133">Transmembrane helix</keyword>
<accession>A0A2V4Y340</accession>
<reference evidence="7 8" key="1">
    <citation type="submission" date="2018-06" db="EMBL/GenBank/DDBJ databases">
        <title>Genomic Encyclopedia of Type Strains, Phase III (KMG-III): the genomes of soil and plant-associated and newly described type strains.</title>
        <authorList>
            <person name="Whitman W."/>
        </authorList>
    </citation>
    <scope>NUCLEOTIDE SEQUENCE [LARGE SCALE GENOMIC DNA]</scope>
    <source>
        <strain evidence="7 8">CECT 7945</strain>
    </source>
</reference>
<dbReference type="EMBL" id="QJTD01000001">
    <property type="protein sequence ID" value="PYE83294.1"/>
    <property type="molecule type" value="Genomic_DNA"/>
</dbReference>
<name>A0A2V4Y340_9FLAO</name>
<evidence type="ECO:0000256" key="4">
    <source>
        <dbReference type="ARBA" id="ARBA00023136"/>
    </source>
</evidence>
<feature type="transmembrane region" description="Helical" evidence="5">
    <location>
        <begin position="7"/>
        <end position="23"/>
    </location>
</feature>
<gene>
    <name evidence="7" type="ORF">DFQ11_101726</name>
</gene>
<evidence type="ECO:0000256" key="3">
    <source>
        <dbReference type="ARBA" id="ARBA00022989"/>
    </source>
</evidence>
<evidence type="ECO:0000256" key="5">
    <source>
        <dbReference type="SAM" id="Phobius"/>
    </source>
</evidence>
<keyword evidence="4 5" id="KW-0472">Membrane</keyword>
<evidence type="ECO:0000256" key="1">
    <source>
        <dbReference type="ARBA" id="ARBA00004141"/>
    </source>
</evidence>
<feature type="transmembrane region" description="Helical" evidence="5">
    <location>
        <begin position="109"/>
        <end position="136"/>
    </location>
</feature>
<evidence type="ECO:0000313" key="7">
    <source>
        <dbReference type="EMBL" id="PYE83294.1"/>
    </source>
</evidence>
<organism evidence="7 8">
    <name type="scientific">Winogradskyella epiphytica</name>
    <dbReference type="NCBI Taxonomy" id="262005"/>
    <lineage>
        <taxon>Bacteria</taxon>
        <taxon>Pseudomonadati</taxon>
        <taxon>Bacteroidota</taxon>
        <taxon>Flavobacteriia</taxon>
        <taxon>Flavobacteriales</taxon>
        <taxon>Flavobacteriaceae</taxon>
        <taxon>Winogradskyella</taxon>
    </lineage>
</organism>
<feature type="transmembrane region" description="Helical" evidence="5">
    <location>
        <begin position="423"/>
        <end position="440"/>
    </location>
</feature>